<feature type="transmembrane region" description="Helical" evidence="7">
    <location>
        <begin position="310"/>
        <end position="334"/>
    </location>
</feature>
<feature type="transmembrane region" description="Helical" evidence="7">
    <location>
        <begin position="732"/>
        <end position="753"/>
    </location>
</feature>
<dbReference type="AlphaFoldDB" id="A0A8B8D068"/>
<keyword evidence="4 7" id="KW-1133">Transmembrane helix</keyword>
<dbReference type="PANTHER" id="PTHR10796:SF92">
    <property type="entry name" value="PATCHED-RELATED, ISOFORM A"/>
    <property type="match status" value="1"/>
</dbReference>
<keyword evidence="5 7" id="KW-0472">Membrane</keyword>
<feature type="transmembrane region" description="Helical" evidence="7">
    <location>
        <begin position="386"/>
        <end position="409"/>
    </location>
</feature>
<dbReference type="Gene3D" id="1.20.1640.10">
    <property type="entry name" value="Multidrug efflux transporter AcrB transmembrane domain"/>
    <property type="match status" value="2"/>
</dbReference>
<comment type="similarity">
    <text evidence="2">Belongs to the patched family.</text>
</comment>
<evidence type="ECO:0000313" key="9">
    <source>
        <dbReference type="Proteomes" id="UP000694844"/>
    </source>
</evidence>
<evidence type="ECO:0000256" key="5">
    <source>
        <dbReference type="ARBA" id="ARBA00023136"/>
    </source>
</evidence>
<evidence type="ECO:0000256" key="6">
    <source>
        <dbReference type="ARBA" id="ARBA00023180"/>
    </source>
</evidence>
<dbReference type="PROSITE" id="PS50156">
    <property type="entry name" value="SSD"/>
    <property type="match status" value="1"/>
</dbReference>
<feature type="transmembrane region" description="Helical" evidence="7">
    <location>
        <begin position="675"/>
        <end position="693"/>
    </location>
</feature>
<dbReference type="GO" id="GO:0016020">
    <property type="term" value="C:membrane"/>
    <property type="evidence" value="ECO:0007669"/>
    <property type="project" value="UniProtKB-SubCell"/>
</dbReference>
<evidence type="ECO:0000256" key="3">
    <source>
        <dbReference type="ARBA" id="ARBA00022692"/>
    </source>
</evidence>
<dbReference type="OrthoDB" id="6510177at2759"/>
<evidence type="ECO:0000256" key="1">
    <source>
        <dbReference type="ARBA" id="ARBA00004141"/>
    </source>
</evidence>
<evidence type="ECO:0000259" key="8">
    <source>
        <dbReference type="PROSITE" id="PS50156"/>
    </source>
</evidence>
<name>A0A8B8D068_CRAVI</name>
<dbReference type="KEGG" id="cvn:111123089"/>
<dbReference type="InterPro" id="IPR003392">
    <property type="entry name" value="PTHD_SSD"/>
</dbReference>
<dbReference type="GeneID" id="111123089"/>
<dbReference type="InterPro" id="IPR000731">
    <property type="entry name" value="SSD"/>
</dbReference>
<feature type="transmembrane region" description="Helical" evidence="7">
    <location>
        <begin position="355"/>
        <end position="380"/>
    </location>
</feature>
<feature type="transmembrane region" description="Helical" evidence="7">
    <location>
        <begin position="476"/>
        <end position="498"/>
    </location>
</feature>
<feature type="transmembrane region" description="Helical" evidence="7">
    <location>
        <begin position="699"/>
        <end position="720"/>
    </location>
</feature>
<evidence type="ECO:0000256" key="7">
    <source>
        <dbReference type="SAM" id="Phobius"/>
    </source>
</evidence>
<reference evidence="10" key="1">
    <citation type="submission" date="2025-08" db="UniProtKB">
        <authorList>
            <consortium name="RefSeq"/>
        </authorList>
    </citation>
    <scope>IDENTIFICATION</scope>
    <source>
        <tissue evidence="10">Whole sample</tissue>
    </source>
</reference>
<gene>
    <name evidence="10" type="primary">LOC111123089</name>
</gene>
<evidence type="ECO:0000256" key="2">
    <source>
        <dbReference type="ARBA" id="ARBA00005585"/>
    </source>
</evidence>
<dbReference type="RefSeq" id="XP_022320894.1">
    <property type="nucleotide sequence ID" value="XM_022465186.1"/>
</dbReference>
<feature type="transmembrane region" description="Helical" evidence="7">
    <location>
        <begin position="280"/>
        <end position="304"/>
    </location>
</feature>
<dbReference type="InterPro" id="IPR051697">
    <property type="entry name" value="Patched_domain-protein"/>
</dbReference>
<feature type="transmembrane region" description="Helical" evidence="7">
    <location>
        <begin position="773"/>
        <end position="795"/>
    </location>
</feature>
<protein>
    <submittedName>
        <fullName evidence="10">Patched domain-containing protein 3-like</fullName>
    </submittedName>
</protein>
<dbReference type="Proteomes" id="UP000694844">
    <property type="component" value="Chromosome 3"/>
</dbReference>
<evidence type="ECO:0000313" key="10">
    <source>
        <dbReference type="RefSeq" id="XP_022320894.1"/>
    </source>
</evidence>
<comment type="subcellular location">
    <subcellularLocation>
        <location evidence="1">Membrane</location>
        <topology evidence="1">Multi-pass membrane protein</topology>
    </subcellularLocation>
</comment>
<organism evidence="9 10">
    <name type="scientific">Crassostrea virginica</name>
    <name type="common">Eastern oyster</name>
    <dbReference type="NCBI Taxonomy" id="6565"/>
    <lineage>
        <taxon>Eukaryota</taxon>
        <taxon>Metazoa</taxon>
        <taxon>Spiralia</taxon>
        <taxon>Lophotrochozoa</taxon>
        <taxon>Mollusca</taxon>
        <taxon>Bivalvia</taxon>
        <taxon>Autobranchia</taxon>
        <taxon>Pteriomorphia</taxon>
        <taxon>Ostreida</taxon>
        <taxon>Ostreoidea</taxon>
        <taxon>Ostreidae</taxon>
        <taxon>Crassostrea</taxon>
    </lineage>
</organism>
<feature type="transmembrane region" description="Helical" evidence="7">
    <location>
        <begin position="802"/>
        <end position="824"/>
    </location>
</feature>
<keyword evidence="3 7" id="KW-0812">Transmembrane</keyword>
<keyword evidence="9" id="KW-1185">Reference proteome</keyword>
<accession>A0A8B8D068</accession>
<dbReference type="Pfam" id="PF02460">
    <property type="entry name" value="Patched"/>
    <property type="match status" value="1"/>
</dbReference>
<feature type="domain" description="SSD" evidence="8">
    <location>
        <begin position="248"/>
        <end position="409"/>
    </location>
</feature>
<sequence>MGDCYLRQEERISRLFGAYGRFLERHPVKILFISITVNCLLGLGMLRLEVESGAERLYTPVDSQASKDRAYLNNIFSSSSDFYAHKETADSTTVLILTKNKGNMLTSAFLDDVTSVDNFVRNSISITQSGTVYRFNDVCAKQSSSCVVSGDVFLSSDFKQMMLANNITYPEFKQQSLTSLLASPSVSNGILSSAIGVKLTYYLRSTYSKQWEKEFVKVISNAVVNVSEIAYSYSDALDNELEKNIGGDILFYSLTMTLMMTYACIATSRLNCNFVADRSLLGQAGVLAAVLSILSSFGLVSLIGVKFMSIVGVMPFLIIGIGIDDVFILMSGIADAESIEKSSVSDRIHFMMKTSGIAITITSITDFLAFSIGASSVFVSVRNFCIYTGVAVLFCYINQITIFAACIVINEKRIKGNRHCVACCIKTKDRDTLKMDGKTGCSLYACAGYQPKDRSDVDSPLEKYPKRLIQILMKYLVSKIVILVIFAIYIGFSIYGVVHLDQGLSLRNLVTEDSFFYKYSTWDENYFTSEVVMSFNIKTTQTYSSAWTQGVIAAVLTTAKQDTDIDSSFELNWLTAFKQSALYDDSSESAFITALQTFLTNVPLYASDVVIDSAGSRITSSRFYLKTNNIPSTYDQGQMMLRMREVTTNSAIPMIVYSPPFIFFEQFVEILPSTLQTVGIAIAVIIVVTILFMPHPTLILIVGVTLFTILLGVFGFMYFWDISLSSISMIHLVMTVGFSVDFSAHICHAYLAVEAEDRATKVALALDRSGGPIFNAAFSTLLGVSILGFANSYIFKTFGKMMFLVIFFGLAHSVLLIPAVLSFIGPLKSRQVNPDKKLKEHELEVNIKESSNPI</sequence>
<feature type="transmembrane region" description="Helical" evidence="7">
    <location>
        <begin position="249"/>
        <end position="268"/>
    </location>
</feature>
<proteinExistence type="inferred from homology"/>
<keyword evidence="6" id="KW-0325">Glycoprotein</keyword>
<evidence type="ECO:0000256" key="4">
    <source>
        <dbReference type="ARBA" id="ARBA00022989"/>
    </source>
</evidence>
<dbReference type="SUPFAM" id="SSF82866">
    <property type="entry name" value="Multidrug efflux transporter AcrB transmembrane domain"/>
    <property type="match status" value="2"/>
</dbReference>
<dbReference type="PANTHER" id="PTHR10796">
    <property type="entry name" value="PATCHED-RELATED"/>
    <property type="match status" value="1"/>
</dbReference>